<name>A0A327Q741_9BACT</name>
<comment type="caution">
    <text evidence="3">The sequence shown here is derived from an EMBL/GenBank/DDBJ whole genome shotgun (WGS) entry which is preliminary data.</text>
</comment>
<evidence type="ECO:0000256" key="1">
    <source>
        <dbReference type="SAM" id="SignalP"/>
    </source>
</evidence>
<dbReference type="InterPro" id="IPR031815">
    <property type="entry name" value="DUF5074"/>
</dbReference>
<reference evidence="3 4" key="1">
    <citation type="submission" date="2018-06" db="EMBL/GenBank/DDBJ databases">
        <title>Genomic Encyclopedia of Archaeal and Bacterial Type Strains, Phase II (KMG-II): from individual species to whole genera.</title>
        <authorList>
            <person name="Goeker M."/>
        </authorList>
    </citation>
    <scope>NUCLEOTIDE SEQUENCE [LARGE SCALE GENOMIC DNA]</scope>
    <source>
        <strain evidence="3 4">DSM 23857</strain>
    </source>
</reference>
<proteinExistence type="predicted"/>
<evidence type="ECO:0000259" key="2">
    <source>
        <dbReference type="Pfam" id="PF16820"/>
    </source>
</evidence>
<dbReference type="EMBL" id="QLLL01000009">
    <property type="protein sequence ID" value="RAI99683.1"/>
    <property type="molecule type" value="Genomic_DNA"/>
</dbReference>
<keyword evidence="1" id="KW-0732">Signal</keyword>
<dbReference type="RefSeq" id="WP_111599645.1">
    <property type="nucleotide sequence ID" value="NZ_QLLL01000009.1"/>
</dbReference>
<organism evidence="3 4">
    <name type="scientific">Chitinophaga skermanii</name>
    <dbReference type="NCBI Taxonomy" id="331697"/>
    <lineage>
        <taxon>Bacteria</taxon>
        <taxon>Pseudomonadati</taxon>
        <taxon>Bacteroidota</taxon>
        <taxon>Chitinophagia</taxon>
        <taxon>Chitinophagales</taxon>
        <taxon>Chitinophagaceae</taxon>
        <taxon>Chitinophaga</taxon>
    </lineage>
</organism>
<accession>A0A327Q741</accession>
<evidence type="ECO:0000313" key="4">
    <source>
        <dbReference type="Proteomes" id="UP000249547"/>
    </source>
</evidence>
<dbReference type="Pfam" id="PF16820">
    <property type="entry name" value="PKD_3"/>
    <property type="match status" value="1"/>
</dbReference>
<dbReference type="InterPro" id="IPR015943">
    <property type="entry name" value="WD40/YVTN_repeat-like_dom_sf"/>
</dbReference>
<feature type="chain" id="PRO_5016386295" evidence="1">
    <location>
        <begin position="19"/>
        <end position="437"/>
    </location>
</feature>
<dbReference type="PROSITE" id="PS51257">
    <property type="entry name" value="PROKAR_LIPOPROTEIN"/>
    <property type="match status" value="1"/>
</dbReference>
<dbReference type="OrthoDB" id="1041092at2"/>
<dbReference type="AlphaFoldDB" id="A0A327Q741"/>
<evidence type="ECO:0000313" key="3">
    <source>
        <dbReference type="EMBL" id="RAI99683.1"/>
    </source>
</evidence>
<feature type="domain" description="Bacteroidetes PKD-like" evidence="2">
    <location>
        <begin position="41"/>
        <end position="95"/>
    </location>
</feature>
<dbReference type="Proteomes" id="UP000249547">
    <property type="component" value="Unassembled WGS sequence"/>
</dbReference>
<gene>
    <name evidence="3" type="ORF">LX64_04225</name>
</gene>
<dbReference type="Gene3D" id="2.130.10.10">
    <property type="entry name" value="YVTN repeat-like/Quinoprotein amine dehydrogenase"/>
    <property type="match status" value="1"/>
</dbReference>
<feature type="signal peptide" evidence="1">
    <location>
        <begin position="1"/>
        <end position="18"/>
    </location>
</feature>
<dbReference type="InterPro" id="IPR041696">
    <property type="entry name" value="PKD_3"/>
</dbReference>
<dbReference type="Pfam" id="PF16819">
    <property type="entry name" value="DUF5074"/>
    <property type="match status" value="1"/>
</dbReference>
<sequence>MKKNLLGWMALAALSVTAACNKDDNSPTIRPHITTEFAADTIEIGESVTLSPKLDIRDGVSYEWKVDNVPVSKDTAYTFKATARGSYRVVLTAANKAGRDSGVYSIFAPGPYDLGFALITEGWFGHGTGNLQFYSYKTNTLKDSVFLKENPSATLGANGNTLQYGTFFNNKIYMVVKAGGPVVAVDAFTMKESARVAAGGQYTSIVGIEANRGLIGGNAGLNEIDMTTMTVGKKINNVTGYIGNMLRANDKIFVLSQDSGIVVLKQNDYSIVKVMGKANYGFVTGTDGLIYAATGTKMWSINPYNLATDSVTLPFTVPSPWGVWRSVPMAASTKDAYIFLAPANGYQGGTKIYRYVKGNATSVTTPFITVPSGQFIYGTGIAYNAWKDELIVTTTNSGWGGSTNYLLFYNAKTGELKTDKTVTYSGWHFTAMPIMLQ</sequence>
<protein>
    <submittedName>
        <fullName evidence="3">PKD family protein</fullName>
    </submittedName>
</protein>
<dbReference type="InterPro" id="IPR013783">
    <property type="entry name" value="Ig-like_fold"/>
</dbReference>
<keyword evidence="4" id="KW-1185">Reference proteome</keyword>
<dbReference type="Gene3D" id="2.60.40.10">
    <property type="entry name" value="Immunoglobulins"/>
    <property type="match status" value="1"/>
</dbReference>